<dbReference type="Pfam" id="PF02902">
    <property type="entry name" value="Peptidase_C48"/>
    <property type="match status" value="1"/>
</dbReference>
<evidence type="ECO:0000313" key="10">
    <source>
        <dbReference type="Proteomes" id="UP001303046"/>
    </source>
</evidence>
<dbReference type="InterPro" id="IPR048696">
    <property type="entry name" value="SHQ1-like_CS"/>
</dbReference>
<comment type="caution">
    <text evidence="9">The sequence shown here is derived from an EMBL/GenBank/DDBJ whole genome shotgun (WGS) entry which is preliminary data.</text>
</comment>
<keyword evidence="5" id="KW-0378">Hydrolase</keyword>
<dbReference type="SUPFAM" id="SSF56024">
    <property type="entry name" value="Phospholipase D/nuclease"/>
    <property type="match status" value="2"/>
</dbReference>
<feature type="domain" description="Ubiquitin-like protease family profile" evidence="7">
    <location>
        <begin position="433"/>
        <end position="595"/>
    </location>
</feature>
<protein>
    <recommendedName>
        <fullName evidence="3">Protein SHQ1 homolog</fullName>
    </recommendedName>
</protein>
<feature type="domain" description="CS" evidence="8">
    <location>
        <begin position="639"/>
        <end position="727"/>
    </location>
</feature>
<proteinExistence type="inferred from homology"/>
<evidence type="ECO:0000256" key="2">
    <source>
        <dbReference type="ARBA" id="ARBA00005607"/>
    </source>
</evidence>
<dbReference type="InterPro" id="IPR008978">
    <property type="entry name" value="HSP20-like_chaperone"/>
</dbReference>
<dbReference type="Pfam" id="PF04925">
    <property type="entry name" value="SHQ1"/>
    <property type="match status" value="1"/>
</dbReference>
<accession>A0ABR1DCI4</accession>
<dbReference type="InterPro" id="IPR003653">
    <property type="entry name" value="Peptidase_C48_C"/>
</dbReference>
<evidence type="ECO:0000259" key="8">
    <source>
        <dbReference type="PROSITE" id="PS51203"/>
    </source>
</evidence>
<dbReference type="Gene3D" id="3.30.870.10">
    <property type="entry name" value="Endonuclease Chain A"/>
    <property type="match status" value="2"/>
</dbReference>
<evidence type="ECO:0000259" key="7">
    <source>
        <dbReference type="PROSITE" id="PS50600"/>
    </source>
</evidence>
<dbReference type="InterPro" id="IPR007052">
    <property type="entry name" value="CS_dom"/>
</dbReference>
<dbReference type="InterPro" id="IPR039742">
    <property type="entry name" value="Shq1"/>
</dbReference>
<reference evidence="9 10" key="1">
    <citation type="submission" date="2023-08" db="EMBL/GenBank/DDBJ databases">
        <title>A Necator americanus chromosomal reference genome.</title>
        <authorList>
            <person name="Ilik V."/>
            <person name="Petrzelkova K.J."/>
            <person name="Pardy F."/>
            <person name="Fuh T."/>
            <person name="Niatou-Singa F.S."/>
            <person name="Gouil Q."/>
            <person name="Baker L."/>
            <person name="Ritchie M.E."/>
            <person name="Jex A.R."/>
            <person name="Gazzola D."/>
            <person name="Li H."/>
            <person name="Toshio Fujiwara R."/>
            <person name="Zhan B."/>
            <person name="Aroian R.V."/>
            <person name="Pafco B."/>
            <person name="Schwarz E.M."/>
        </authorList>
    </citation>
    <scope>NUCLEOTIDE SEQUENCE [LARGE SCALE GENOMIC DNA]</scope>
    <source>
        <strain evidence="9 10">Aroian</strain>
        <tissue evidence="9">Whole animal</tissue>
    </source>
</reference>
<dbReference type="Proteomes" id="UP001303046">
    <property type="component" value="Unassembled WGS sequence"/>
</dbReference>
<keyword evidence="10" id="KW-1185">Reference proteome</keyword>
<keyword evidence="6" id="KW-0175">Coiled coil</keyword>
<dbReference type="SUPFAM" id="SSF54001">
    <property type="entry name" value="Cysteine proteinases"/>
    <property type="match status" value="1"/>
</dbReference>
<feature type="coiled-coil region" evidence="6">
    <location>
        <begin position="1016"/>
        <end position="1043"/>
    </location>
</feature>
<evidence type="ECO:0000256" key="4">
    <source>
        <dbReference type="ARBA" id="ARBA00022670"/>
    </source>
</evidence>
<organism evidence="9 10">
    <name type="scientific">Necator americanus</name>
    <name type="common">Human hookworm</name>
    <dbReference type="NCBI Taxonomy" id="51031"/>
    <lineage>
        <taxon>Eukaryota</taxon>
        <taxon>Metazoa</taxon>
        <taxon>Ecdysozoa</taxon>
        <taxon>Nematoda</taxon>
        <taxon>Chromadorea</taxon>
        <taxon>Rhabditida</taxon>
        <taxon>Rhabditina</taxon>
        <taxon>Rhabditomorpha</taxon>
        <taxon>Strongyloidea</taxon>
        <taxon>Ancylostomatidae</taxon>
        <taxon>Bunostominae</taxon>
        <taxon>Necator</taxon>
    </lineage>
</organism>
<comment type="similarity">
    <text evidence="1">Belongs to the peptidase C48 family.</text>
</comment>
<evidence type="ECO:0000256" key="3">
    <source>
        <dbReference type="ARBA" id="ARBA00013750"/>
    </source>
</evidence>
<name>A0ABR1DCI4_NECAM</name>
<dbReference type="EMBL" id="JAVFWL010000004">
    <property type="protein sequence ID" value="KAK6748184.1"/>
    <property type="molecule type" value="Genomic_DNA"/>
</dbReference>
<evidence type="ECO:0000256" key="5">
    <source>
        <dbReference type="ARBA" id="ARBA00022801"/>
    </source>
</evidence>
<dbReference type="PANTHER" id="PTHR12967:SF0">
    <property type="entry name" value="PROTEIN SHQ1 HOMOLOG"/>
    <property type="match status" value="1"/>
</dbReference>
<dbReference type="InterPro" id="IPR010347">
    <property type="entry name" value="Tdp1"/>
</dbReference>
<dbReference type="Gene3D" id="2.60.40.790">
    <property type="match status" value="1"/>
</dbReference>
<keyword evidence="4" id="KW-0645">Protease</keyword>
<evidence type="ECO:0000313" key="9">
    <source>
        <dbReference type="EMBL" id="KAK6748184.1"/>
    </source>
</evidence>
<dbReference type="PROSITE" id="PS51203">
    <property type="entry name" value="CS"/>
    <property type="match status" value="1"/>
</dbReference>
<dbReference type="PANTHER" id="PTHR12967">
    <property type="entry name" value="PROTEIN SHQ1 HOMOLOG"/>
    <property type="match status" value="1"/>
</dbReference>
<comment type="similarity">
    <text evidence="2">Belongs to the SHQ1 family.</text>
</comment>
<dbReference type="Gene3D" id="3.40.395.10">
    <property type="entry name" value="Adenoviral Proteinase, Chain A"/>
    <property type="match status" value="1"/>
</dbReference>
<evidence type="ECO:0000256" key="1">
    <source>
        <dbReference type="ARBA" id="ARBA00005234"/>
    </source>
</evidence>
<dbReference type="InterPro" id="IPR038765">
    <property type="entry name" value="Papain-like_cys_pep_sf"/>
</dbReference>
<evidence type="ECO:0000256" key="6">
    <source>
        <dbReference type="SAM" id="Coils"/>
    </source>
</evidence>
<dbReference type="PROSITE" id="PS50600">
    <property type="entry name" value="ULP_PROTEASE"/>
    <property type="match status" value="1"/>
</dbReference>
<dbReference type="Pfam" id="PF06087">
    <property type="entry name" value="Tyr-DNA_phospho"/>
    <property type="match status" value="1"/>
</dbReference>
<gene>
    <name evidence="9" type="primary">Necator_chrIV.g14340</name>
    <name evidence="9" type="ORF">RB195_001046</name>
</gene>
<dbReference type="InterPro" id="IPR007009">
    <property type="entry name" value="Shq1_C"/>
</dbReference>
<dbReference type="Pfam" id="PF21413">
    <property type="entry name" value="SHQ1-like_CS"/>
    <property type="match status" value="1"/>
</dbReference>
<dbReference type="SUPFAM" id="SSF49764">
    <property type="entry name" value="HSP20-like chaperones"/>
    <property type="match status" value="1"/>
</dbReference>
<sequence length="1064" mass="121432">MKCESGSAVNSATGISASNMNALSSSGLLSGGMYFTRVDVLPDRFNVDAFNLSDILQIIRPQLSIHFNFMIDIEWLLQQYPAPCRGSPIICVVGEKMGTDKKSLQAEVDVNKWSNVSVLGATLPIPFGTHHTKLSIFESETKLHVVVSTANLIEGDWDQKTQCFYYATGTFSDGDTTENEFANDLCDYLAEYHLPDITYWIDRIRNSEFTGISDRLLFSVPGYHKSSRISKFGHPSLLRLLGDRPTPKEDARRLFLAQCSSIGSLGDKREAWLLPQFLHSLQGGKSLVFSRLFLIYPCVEDVRHSLEGYSAGDSLPYQESTSKRQPWLREIMCKWRSEGKGRTKAMPHVKTYTEIVDGVPQWILITSANLSKAAWGDFQKNKTQLMVRSYELGVLIMDPERIKLPYDYPVVKYSQKDDPWICDMSYTEADSHGRQWISDVNTLLPGVWLNDNIISFACEFLLDNAPVELKQQVAIIGAASCELIRYSGDETVIREIFTSLDFFNKDKILFVLNDREDPTIVGGFHWSLLILERRAAHFRYYDSTNPAKVTVAKQLMSIVTQFLDTKDVTFTVEDCPQQHNSFDCGMYVIEFVRRALKPPNVDLPSQIDAKYIEMERRFWLDVISSLATDSKHQSLIIYMITPSFSIAQDDKLLVFTIRAPYAKIADTEIEYADDIFMFSAPPYYLRVHLPREVVDDNSGSANYDSTLGEFTVRVPKKNPGENFPGLDMITELLNPQRKISAQKLVEEIVDDADEDVEDDSEYFTEQKITDVRVACSDDSTGSCNYGFAWRRKGILGQLSKEIGGLVELPDPENCPIHERGIKCTEKDVKSFDPERYLLDFLDPEESLQHAIQSQFGLQLDIDAEDRKRLKDFPRKKLPKLSQEEQRLVAFSLIDIVFAFSYDSRINEWEVCCETGWNIVKLSPSLNFLCQWKSAHEAFTSCVRRSLCYPLYRNWDLSVKVVADTKHIIQRGRSALLHILSKIHGVLISSGEFRYLYNDLFITDYCLWIQYVDEAVIKALQEEVAEIQVRKSDLELDLEELELEGRMAAMRVKEPQQLDSDDEPE</sequence>